<evidence type="ECO:0000256" key="9">
    <source>
        <dbReference type="ARBA" id="ARBA00023136"/>
    </source>
</evidence>
<dbReference type="InterPro" id="IPR001182">
    <property type="entry name" value="FtsW/RodA"/>
</dbReference>
<feature type="transmembrane region" description="Helical" evidence="11">
    <location>
        <begin position="81"/>
        <end position="101"/>
    </location>
</feature>
<dbReference type="Proteomes" id="UP001301140">
    <property type="component" value="Unassembled WGS sequence"/>
</dbReference>
<dbReference type="GO" id="GO:0071555">
    <property type="term" value="P:cell wall organization"/>
    <property type="evidence" value="ECO:0007669"/>
    <property type="project" value="UniProtKB-KW"/>
</dbReference>
<comment type="pathway">
    <text evidence="11">Cell wall biogenesis; peptidoglycan biosynthesis.</text>
</comment>
<keyword evidence="9 11" id="KW-0472">Membrane</keyword>
<dbReference type="GO" id="GO:0015648">
    <property type="term" value="F:lipid-linked peptidoglycan transporter activity"/>
    <property type="evidence" value="ECO:0007669"/>
    <property type="project" value="TreeGrafter"/>
</dbReference>
<evidence type="ECO:0000256" key="10">
    <source>
        <dbReference type="ARBA" id="ARBA00023316"/>
    </source>
</evidence>
<dbReference type="PANTHER" id="PTHR30474:SF1">
    <property type="entry name" value="PEPTIDOGLYCAN GLYCOSYLTRANSFERASE MRDB"/>
    <property type="match status" value="1"/>
</dbReference>
<dbReference type="EC" id="2.4.99.28" evidence="11"/>
<dbReference type="PANTHER" id="PTHR30474">
    <property type="entry name" value="CELL CYCLE PROTEIN"/>
    <property type="match status" value="1"/>
</dbReference>
<keyword evidence="6 11" id="KW-0133">Cell shape</keyword>
<dbReference type="AlphaFoldDB" id="A0AAP3XQP2"/>
<evidence type="ECO:0000256" key="5">
    <source>
        <dbReference type="ARBA" id="ARBA00022692"/>
    </source>
</evidence>
<keyword evidence="13" id="KW-1185">Reference proteome</keyword>
<dbReference type="Pfam" id="PF01098">
    <property type="entry name" value="FTSW_RODA_SPOVE"/>
    <property type="match status" value="1"/>
</dbReference>
<comment type="subcellular location">
    <subcellularLocation>
        <location evidence="11">Cell inner membrane</location>
        <topology evidence="11">Multi-pass membrane protein</topology>
    </subcellularLocation>
    <subcellularLocation>
        <location evidence="1">Membrane</location>
        <topology evidence="1">Multi-pass membrane protein</topology>
    </subcellularLocation>
</comment>
<protein>
    <recommendedName>
        <fullName evidence="11">Peptidoglycan glycosyltransferase MrdB</fullName>
        <shortName evidence="11">PGT</shortName>
        <ecNumber evidence="11">2.4.99.28</ecNumber>
    </recommendedName>
    <alternativeName>
        <fullName evidence="11">Cell elongation protein RodA</fullName>
    </alternativeName>
    <alternativeName>
        <fullName evidence="11">Cell wall polymerase</fullName>
    </alternativeName>
    <alternativeName>
        <fullName evidence="11">Peptidoglycan polymerase</fullName>
        <shortName evidence="11">PG polymerase</shortName>
    </alternativeName>
</protein>
<dbReference type="EMBL" id="JARGEQ010000016">
    <property type="protein sequence ID" value="MDF1585207.1"/>
    <property type="molecule type" value="Genomic_DNA"/>
</dbReference>
<dbReference type="InterPro" id="IPR011923">
    <property type="entry name" value="RodA/MrdB"/>
</dbReference>
<dbReference type="GO" id="GO:0032153">
    <property type="term" value="C:cell division site"/>
    <property type="evidence" value="ECO:0007669"/>
    <property type="project" value="TreeGrafter"/>
</dbReference>
<accession>A0AAP3XQP2</accession>
<proteinExistence type="inferred from homology"/>
<feature type="transmembrane region" description="Helical" evidence="11">
    <location>
        <begin position="345"/>
        <end position="366"/>
    </location>
</feature>
<evidence type="ECO:0000256" key="1">
    <source>
        <dbReference type="ARBA" id="ARBA00004141"/>
    </source>
</evidence>
<dbReference type="NCBIfam" id="TIGR02210">
    <property type="entry name" value="rodA_shape"/>
    <property type="match status" value="1"/>
</dbReference>
<dbReference type="GO" id="GO:0005886">
    <property type="term" value="C:plasma membrane"/>
    <property type="evidence" value="ECO:0007669"/>
    <property type="project" value="UniProtKB-SubCell"/>
</dbReference>
<dbReference type="GO" id="GO:0051301">
    <property type="term" value="P:cell division"/>
    <property type="evidence" value="ECO:0007669"/>
    <property type="project" value="InterPro"/>
</dbReference>
<evidence type="ECO:0000256" key="2">
    <source>
        <dbReference type="ARBA" id="ARBA00022475"/>
    </source>
</evidence>
<reference evidence="12 13" key="1">
    <citation type="submission" date="2023-03" db="EMBL/GenBank/DDBJ databases">
        <title>YIM 152171 draft genome.</title>
        <authorList>
            <person name="Yang Z."/>
        </authorList>
    </citation>
    <scope>NUCLEOTIDE SEQUENCE [LARGE SCALE GENOMIC DNA]</scope>
    <source>
        <strain evidence="12 13">YIM 152171</strain>
    </source>
</reference>
<evidence type="ECO:0000256" key="3">
    <source>
        <dbReference type="ARBA" id="ARBA00022676"/>
    </source>
</evidence>
<evidence type="ECO:0000256" key="6">
    <source>
        <dbReference type="ARBA" id="ARBA00022960"/>
    </source>
</evidence>
<organism evidence="12 13">
    <name type="scientific">Marinimicrococcus flavescens</name>
    <dbReference type="NCBI Taxonomy" id="3031815"/>
    <lineage>
        <taxon>Bacteria</taxon>
        <taxon>Pseudomonadati</taxon>
        <taxon>Pseudomonadota</taxon>
        <taxon>Alphaproteobacteria</taxon>
        <taxon>Geminicoccales</taxon>
        <taxon>Geminicoccaceae</taxon>
        <taxon>Marinimicrococcus</taxon>
    </lineage>
</organism>
<keyword evidence="2 11" id="KW-1003">Cell membrane</keyword>
<keyword evidence="4 11" id="KW-0808">Transferase</keyword>
<keyword evidence="8 11" id="KW-1133">Transmembrane helix</keyword>
<name>A0AAP3XQP2_9PROT</name>
<keyword evidence="5 11" id="KW-0812">Transmembrane</keyword>
<evidence type="ECO:0000256" key="8">
    <source>
        <dbReference type="ARBA" id="ARBA00022989"/>
    </source>
</evidence>
<evidence type="ECO:0000256" key="11">
    <source>
        <dbReference type="HAMAP-Rule" id="MF_02079"/>
    </source>
</evidence>
<feature type="transmembrane region" description="Helical" evidence="11">
    <location>
        <begin position="192"/>
        <end position="210"/>
    </location>
</feature>
<dbReference type="HAMAP" id="MF_02079">
    <property type="entry name" value="PGT_RodA"/>
    <property type="match status" value="1"/>
</dbReference>
<feature type="transmembrane region" description="Helical" evidence="11">
    <location>
        <begin position="170"/>
        <end position="187"/>
    </location>
</feature>
<gene>
    <name evidence="11 12" type="primary">rodA</name>
    <name evidence="11" type="synonym">mrdB</name>
    <name evidence="12" type="ORF">PZ740_02275</name>
</gene>
<keyword evidence="3 11" id="KW-0328">Glycosyltransferase</keyword>
<dbReference type="GO" id="GO:0009252">
    <property type="term" value="P:peptidoglycan biosynthetic process"/>
    <property type="evidence" value="ECO:0007669"/>
    <property type="project" value="UniProtKB-UniRule"/>
</dbReference>
<comment type="catalytic activity">
    <reaction evidence="11">
        <text>[GlcNAc-(1-&gt;4)-Mur2Ac(oyl-L-Ala-gamma-D-Glu-L-Lys-D-Ala-D-Ala)](n)-di-trans,octa-cis-undecaprenyl diphosphate + beta-D-GlcNAc-(1-&gt;4)-Mur2Ac(oyl-L-Ala-gamma-D-Glu-L-Lys-D-Ala-D-Ala)-di-trans,octa-cis-undecaprenyl diphosphate = [GlcNAc-(1-&gt;4)-Mur2Ac(oyl-L-Ala-gamma-D-Glu-L-Lys-D-Ala-D-Ala)](n+1)-di-trans,octa-cis-undecaprenyl diphosphate + di-trans,octa-cis-undecaprenyl diphosphate + H(+)</text>
        <dbReference type="Rhea" id="RHEA:23708"/>
        <dbReference type="Rhea" id="RHEA-COMP:9602"/>
        <dbReference type="Rhea" id="RHEA-COMP:9603"/>
        <dbReference type="ChEBI" id="CHEBI:15378"/>
        <dbReference type="ChEBI" id="CHEBI:58405"/>
        <dbReference type="ChEBI" id="CHEBI:60033"/>
        <dbReference type="ChEBI" id="CHEBI:78435"/>
        <dbReference type="EC" id="2.4.99.28"/>
    </reaction>
</comment>
<evidence type="ECO:0000256" key="4">
    <source>
        <dbReference type="ARBA" id="ARBA00022679"/>
    </source>
</evidence>
<keyword evidence="11" id="KW-0997">Cell inner membrane</keyword>
<feature type="transmembrane region" description="Helical" evidence="11">
    <location>
        <begin position="121"/>
        <end position="139"/>
    </location>
</feature>
<comment type="caution">
    <text evidence="12">The sequence shown here is derived from an EMBL/GenBank/DDBJ whole genome shotgun (WGS) entry which is preliminary data.</text>
</comment>
<evidence type="ECO:0000313" key="12">
    <source>
        <dbReference type="EMBL" id="MDF1585207.1"/>
    </source>
</evidence>
<dbReference type="GO" id="GO:0008360">
    <property type="term" value="P:regulation of cell shape"/>
    <property type="evidence" value="ECO:0007669"/>
    <property type="project" value="UniProtKB-KW"/>
</dbReference>
<comment type="similarity">
    <text evidence="11">Belongs to the SEDS family. MrdB/RodA subfamily.</text>
</comment>
<comment type="function">
    <text evidence="11">Peptidoglycan polymerase that is essential for cell wall elongation.</text>
</comment>
<dbReference type="InterPro" id="IPR018365">
    <property type="entry name" value="Cell_cycle_FtsW-rel_CS"/>
</dbReference>
<feature type="transmembrane region" description="Helical" evidence="11">
    <location>
        <begin position="279"/>
        <end position="303"/>
    </location>
</feature>
<dbReference type="PROSITE" id="PS00428">
    <property type="entry name" value="FTSW_RODA_SPOVE"/>
    <property type="match status" value="1"/>
</dbReference>
<evidence type="ECO:0000256" key="7">
    <source>
        <dbReference type="ARBA" id="ARBA00022984"/>
    </source>
</evidence>
<evidence type="ECO:0000313" key="13">
    <source>
        <dbReference type="Proteomes" id="UP001301140"/>
    </source>
</evidence>
<keyword evidence="10 11" id="KW-0961">Cell wall biogenesis/degradation</keyword>
<feature type="transmembrane region" description="Helical" evidence="11">
    <location>
        <begin position="55"/>
        <end position="74"/>
    </location>
</feature>
<dbReference type="RefSeq" id="WP_327787621.1">
    <property type="nucleotide sequence ID" value="NZ_JARGEQ010000016.1"/>
</dbReference>
<feature type="transmembrane region" description="Helical" evidence="11">
    <location>
        <begin position="146"/>
        <end position="164"/>
    </location>
</feature>
<keyword evidence="7 11" id="KW-0573">Peptidoglycan synthesis</keyword>
<feature type="transmembrane region" description="Helical" evidence="11">
    <location>
        <begin position="21"/>
        <end position="43"/>
    </location>
</feature>
<feature type="transmembrane region" description="Helical" evidence="11">
    <location>
        <begin position="312"/>
        <end position="339"/>
    </location>
</feature>
<sequence length="381" mass="40878">MMAHEHLRPAGPGLGQKIRRLHWPFVALVAVIGAIGYGVLYSAGGGSQEPWALRHLMRLAAGMGVMLVLALVDVRLFFRWAYAAYGLVLGLLVVVEVMGEVNKGAQRWIDLGVVQLQPSELMKVVLVLVLARYLHGAYLRDLRRPLSLLPPVLMIVLPAALVLVQPDLGTAVTLLAAGTAVLFLAGVRLWKFALVGGLGAAALPVAWANLHDYQRQRVFTFLDPERDPLGAGYHIIQSKIALGSGGLWGKGFLMGSQAQLSFLPEKQTDFAFTMLAEEAGFAGAILVLALYLAVILAALVVALRCTHQFGRLLAMGVACNFTLYVVINVAMVTGLIPVVGVPLPLISYGGTAMLTVLASFGLLLSVDIHRNTPIPRYPGEL</sequence>
<dbReference type="GO" id="GO:0008955">
    <property type="term" value="F:peptidoglycan glycosyltransferase activity"/>
    <property type="evidence" value="ECO:0007669"/>
    <property type="project" value="UniProtKB-UniRule"/>
</dbReference>